<feature type="compositionally biased region" description="Acidic residues" evidence="1">
    <location>
        <begin position="298"/>
        <end position="324"/>
    </location>
</feature>
<protein>
    <submittedName>
        <fullName evidence="2">Uncharacterized protein</fullName>
    </submittedName>
</protein>
<dbReference type="Proteomes" id="UP000248852">
    <property type="component" value="Segment"/>
</dbReference>
<dbReference type="KEGG" id="vg:36843851"/>
<proteinExistence type="predicted"/>
<sequence length="413" mass="43893">MNTPSADVPAARRASLKRPREDPPASSPMLIDLLSDDEGDLVVGSDARPAAHPPISIRAPSSTASNDRHTGRTGRAGFTVDDSDEDEEDDDDDDDEMDDQEDSDDPDDNGSDLDDFIVSDDDDDDDDAPKRGAAADDQDSEAEFVPSDDLDDDDGDDDGAKVDDDTASSSHTTHDDASSLSPVVTITSDDDDSDDDGDDDGDNDDKPRRSGAAAVATEETDGRSSTRPAKRARLDETEALSVDPNNIVSGKRCRRTTERYMDRHFMEFMVRDVPPSQIAAVFDDEDEYFQSGISLTDSSEEGDDDDEDEAGAEDLDSSDYEDLDALSSSSPSARGRHRRRRSDKSAGDAAVSAVGGLPERARSSAAGGMAADPSRPPSTVAALLRSLAAQPGGIRPSVASPRSAPTSRARPPP</sequence>
<organism evidence="2">
    <name type="scientific">Pandoravirus quercus</name>
    <dbReference type="NCBI Taxonomy" id="2107709"/>
    <lineage>
        <taxon>Viruses</taxon>
        <taxon>Pandoravirus</taxon>
    </lineage>
</organism>
<feature type="region of interest" description="Disordered" evidence="1">
    <location>
        <begin position="1"/>
        <end position="250"/>
    </location>
</feature>
<evidence type="ECO:0000313" key="2">
    <source>
        <dbReference type="EMBL" id="AVK74710.1"/>
    </source>
</evidence>
<evidence type="ECO:0000256" key="1">
    <source>
        <dbReference type="SAM" id="MobiDB-lite"/>
    </source>
</evidence>
<dbReference type="EMBL" id="MG011689">
    <property type="protein sequence ID" value="AVK74710.1"/>
    <property type="molecule type" value="Genomic_DNA"/>
</dbReference>
<gene>
    <name evidence="2" type="ORF">pqer_cds_288</name>
</gene>
<dbReference type="RefSeq" id="YP_009482979.1">
    <property type="nucleotide sequence ID" value="NC_037667.1"/>
</dbReference>
<feature type="compositionally biased region" description="Acidic residues" evidence="1">
    <location>
        <begin position="188"/>
        <end position="203"/>
    </location>
</feature>
<accession>A0A2U7U8F7</accession>
<feature type="compositionally biased region" description="Low complexity" evidence="1">
    <location>
        <begin position="347"/>
        <end position="356"/>
    </location>
</feature>
<feature type="region of interest" description="Disordered" evidence="1">
    <location>
        <begin position="289"/>
        <end position="413"/>
    </location>
</feature>
<reference evidence="2" key="1">
    <citation type="journal article" date="2018" name="Nat. Commun.">
        <title>Diversity and evolution of the emerging Pandoraviridae family.</title>
        <authorList>
            <person name="Legendre M."/>
            <person name="Fabre E."/>
            <person name="Poirot O."/>
            <person name="Jeudy S."/>
            <person name="Lartigue A."/>
            <person name="Alempic J.M."/>
            <person name="Beucher L."/>
            <person name="Philippe N."/>
            <person name="Bertaux L."/>
            <person name="Christo-Foroux E."/>
            <person name="Labadie K."/>
            <person name="Coute Y."/>
            <person name="Abergel C."/>
            <person name="Claverie J.M."/>
        </authorList>
    </citation>
    <scope>NUCLEOTIDE SEQUENCE [LARGE SCALE GENOMIC DNA]</scope>
    <source>
        <strain evidence="2">Quercus</strain>
    </source>
</reference>
<name>A0A2U7U8F7_9VIRU</name>
<feature type="compositionally biased region" description="Acidic residues" evidence="1">
    <location>
        <begin position="81"/>
        <end position="127"/>
    </location>
</feature>
<feature type="compositionally biased region" description="Acidic residues" evidence="1">
    <location>
        <begin position="136"/>
        <end position="157"/>
    </location>
</feature>
<dbReference type="GeneID" id="36843851"/>
<feature type="compositionally biased region" description="Low complexity" evidence="1">
    <location>
        <begin position="395"/>
        <end position="413"/>
    </location>
</feature>